<feature type="region of interest" description="Disordered" evidence="1">
    <location>
        <begin position="1131"/>
        <end position="1171"/>
    </location>
</feature>
<feature type="region of interest" description="Disordered" evidence="1">
    <location>
        <begin position="1008"/>
        <end position="1028"/>
    </location>
</feature>
<feature type="region of interest" description="Disordered" evidence="1">
    <location>
        <begin position="42"/>
        <end position="68"/>
    </location>
</feature>
<name>A0ABN9PAB5_9DINO</name>
<evidence type="ECO:0000313" key="2">
    <source>
        <dbReference type="EMBL" id="CAK0789721.1"/>
    </source>
</evidence>
<organism evidence="2 3">
    <name type="scientific">Prorocentrum cordatum</name>
    <dbReference type="NCBI Taxonomy" id="2364126"/>
    <lineage>
        <taxon>Eukaryota</taxon>
        <taxon>Sar</taxon>
        <taxon>Alveolata</taxon>
        <taxon>Dinophyceae</taxon>
        <taxon>Prorocentrales</taxon>
        <taxon>Prorocentraceae</taxon>
        <taxon>Prorocentrum</taxon>
    </lineage>
</organism>
<evidence type="ECO:0000313" key="3">
    <source>
        <dbReference type="Proteomes" id="UP001189429"/>
    </source>
</evidence>
<keyword evidence="3" id="KW-1185">Reference proteome</keyword>
<reference evidence="2" key="1">
    <citation type="submission" date="2023-10" db="EMBL/GenBank/DDBJ databases">
        <authorList>
            <person name="Chen Y."/>
            <person name="Shah S."/>
            <person name="Dougan E. K."/>
            <person name="Thang M."/>
            <person name="Chan C."/>
        </authorList>
    </citation>
    <scope>NUCLEOTIDE SEQUENCE [LARGE SCALE GENOMIC DNA]</scope>
</reference>
<dbReference type="EMBL" id="CAUYUJ010000290">
    <property type="protein sequence ID" value="CAK0789721.1"/>
    <property type="molecule type" value="Genomic_DNA"/>
</dbReference>
<sequence>MAGNSQAMLRRAQGLAESLLEQFGRGGQQPSSATLLAHLRSMDSDPGSEVGARPRTHTSGSAVPSWPCAQPDAAAELRHRPRSGLAQRWQRAAMWSVAVGLRGCGLGSRWGSLVGAWPADEGGWLALQSSVADAAGFLADVRSDNASLVCARGGGPRPLASELAASALDALEVNMTQEKGGDDVDDEAAQAASPRCPRCGRAAADDPEAQGRLAELRVLLGQRHGDEDAELASSALRFSAQAAADWLEAPLAASAASCPMASSSARSRLAAAWDGGGLNALVTAAESLECGACDLAGAAAYLAEQAGAADADGQPTVWTAVSSLLVTRCWQAVDLSQLLAAWRSLELAVWRGLGHPLLAEVASQHMVRLLRSGRSGRLVSAELAAGLCGAPAALRGLVGELGQLPAGPEAEALKAGAAGDPLRASLLYLNLASAAPSAAEVASGLAHAGLWLRQGLEATGDVHEAVSKALSVVRAAHYIAMSMLTLGQQYIVLTVCASALRPVAGVATHDGGLESAVKHRLAWLARQIPFWQPPLVPAARVQQIGAIASRLRAAFVARLRALDPVELNTVPGVAQAAALGLYEASVMDGSLREAEQRHPGALGAALGEAGVAAQSLQEDPWAALPQPAAPRQTRFAALRGLKVDLATGFAEVLLERPRPGQGAGRGHISPALLADALAIGGGPLSLRLVPSEAAAPPSSWLRPGLLQRAVVAPAAAADSALKGQLLHAALLLRSLASQEAQLEPGPAMGGAELRLRCVDNAYSVHRQPHGLPLEVRLGPPRLEVAPLGQEFDSAAVGRLAAAVTEQLGRAGGELVAQLCSARAAQTLLAKDPEQLAAVAVGAGQEVRPTAAQEGSSAAPRSAVQAGAGLLHVASHPRRAAWLERLADVHASIFRDMGFVHLDSAGCWDESHTFGRCCSVGEHAEGCWQRGFTQERCCRSLSVSDLDGASAEDVVAALLRPLCDQLPALDGVAPAVVAWLRDPTGSLDGRTLSGILADALDDAAQACTGGVRHQGPPEDDGGQSPDVRPRLDEVPVAWVSGPLLPQPWQPSVVLEPVPRPEEVAPGAGGDTAWPELGDGVEALTLQELERRAQQERAQSREVLELVGAAPEVRSLRSLGEELHRHLERLGRARARRHRAAERARASGGEPGMRNPDSAGRQASGAAGGRGCHDMDGLHAGQVLHIRAEGTQGAFAEEAEVLNILEAAGESRIDGHLHRLRLLRSGATSVYNLSDPRWSVARLGTQEDGTICQGLQTTAKAEPGARWPDCIEQGQSLPGADGAGVFVNVAAFGATSGCFREDCRHSDHFDSDSPAHCARTCGLVRACRWWSFWSSRMGGGTCWLRRHAEQRVKMASSVLGPSSCIPPAVSSWGRAAPGTGARRGDGNADAHEPTLFDLVGGRRGLGPSHPYHQWDLVKVLEAFGHLTPSQVEAKEPSRLRASALRFARRAQRS</sequence>
<dbReference type="Proteomes" id="UP001189429">
    <property type="component" value="Unassembled WGS sequence"/>
</dbReference>
<comment type="caution">
    <text evidence="2">The sequence shown here is derived from an EMBL/GenBank/DDBJ whole genome shotgun (WGS) entry which is preliminary data.</text>
</comment>
<dbReference type="Gene3D" id="3.50.4.10">
    <property type="entry name" value="Hepatocyte Growth Factor"/>
    <property type="match status" value="1"/>
</dbReference>
<gene>
    <name evidence="2" type="ORF">PCOR1329_LOCUS1206</name>
</gene>
<accession>A0ABN9PAB5</accession>
<protein>
    <submittedName>
        <fullName evidence="2">Uncharacterized protein</fullName>
    </submittedName>
</protein>
<evidence type="ECO:0000256" key="1">
    <source>
        <dbReference type="SAM" id="MobiDB-lite"/>
    </source>
</evidence>
<proteinExistence type="predicted"/>